<comment type="similarity">
    <text evidence="2">Belongs to the Mediator complex subunit 20 family.</text>
</comment>
<dbReference type="AlphaFoldDB" id="A0A9J5VZL9"/>
<proteinExistence type="inferred from homology"/>
<evidence type="ECO:0000313" key="4">
    <source>
        <dbReference type="EMBL" id="KAG5568390.1"/>
    </source>
</evidence>
<dbReference type="PANTHER" id="PTHR12465">
    <property type="entry name" value="UBIQUITIN SPECIFIC PROTEASE HOMOLOG 49"/>
    <property type="match status" value="1"/>
</dbReference>
<reference evidence="4" key="1">
    <citation type="submission" date="2020-09" db="EMBL/GenBank/DDBJ databases">
        <title>De no assembly of potato wild relative species, Solanum commersonii.</title>
        <authorList>
            <person name="Cho K."/>
        </authorList>
    </citation>
    <scope>NUCLEOTIDE SEQUENCE</scope>
    <source>
        <strain evidence="4">LZ3.2</strain>
        <tissue evidence="4">Leaf</tissue>
    </source>
</reference>
<dbReference type="OrthoDB" id="1854899at2759"/>
<sequence length="66" mass="7886">MQTIVLIVRFEDRLGDFLPSRQSCSNKFENLRGIVMEYLPISSWEISHLIMSEVFEIWKETLEKDH</sequence>
<dbReference type="Proteomes" id="UP000824120">
    <property type="component" value="Unassembled WGS sequence"/>
</dbReference>
<dbReference type="EMBL" id="JACXVP010000139">
    <property type="protein sequence ID" value="KAG5568390.1"/>
    <property type="molecule type" value="Genomic_DNA"/>
</dbReference>
<dbReference type="GO" id="GO:0016592">
    <property type="term" value="C:mediator complex"/>
    <property type="evidence" value="ECO:0007669"/>
    <property type="project" value="InterPro"/>
</dbReference>
<dbReference type="GO" id="GO:0003713">
    <property type="term" value="F:transcription coactivator activity"/>
    <property type="evidence" value="ECO:0007669"/>
    <property type="project" value="TreeGrafter"/>
</dbReference>
<dbReference type="GO" id="GO:0006357">
    <property type="term" value="P:regulation of transcription by RNA polymerase II"/>
    <property type="evidence" value="ECO:0007669"/>
    <property type="project" value="InterPro"/>
</dbReference>
<gene>
    <name evidence="4" type="ORF">H5410_064595</name>
</gene>
<evidence type="ECO:0000256" key="1">
    <source>
        <dbReference type="ARBA" id="ARBA00004123"/>
    </source>
</evidence>
<organism evidence="4 5">
    <name type="scientific">Solanum commersonii</name>
    <name type="common">Commerson's wild potato</name>
    <name type="synonym">Commerson's nightshade</name>
    <dbReference type="NCBI Taxonomy" id="4109"/>
    <lineage>
        <taxon>Eukaryota</taxon>
        <taxon>Viridiplantae</taxon>
        <taxon>Streptophyta</taxon>
        <taxon>Embryophyta</taxon>
        <taxon>Tracheophyta</taxon>
        <taxon>Spermatophyta</taxon>
        <taxon>Magnoliopsida</taxon>
        <taxon>eudicotyledons</taxon>
        <taxon>Gunneridae</taxon>
        <taxon>Pentapetalae</taxon>
        <taxon>asterids</taxon>
        <taxon>lamiids</taxon>
        <taxon>Solanales</taxon>
        <taxon>Solanaceae</taxon>
        <taxon>Solanoideae</taxon>
        <taxon>Solaneae</taxon>
        <taxon>Solanum</taxon>
    </lineage>
</organism>
<evidence type="ECO:0000256" key="2">
    <source>
        <dbReference type="ARBA" id="ARBA00010743"/>
    </source>
</evidence>
<protein>
    <submittedName>
        <fullName evidence="4">Uncharacterized protein</fullName>
    </submittedName>
</protein>
<keyword evidence="5" id="KW-1185">Reference proteome</keyword>
<keyword evidence="3" id="KW-0539">Nucleus</keyword>
<evidence type="ECO:0000256" key="3">
    <source>
        <dbReference type="ARBA" id="ARBA00023242"/>
    </source>
</evidence>
<comment type="subcellular location">
    <subcellularLocation>
        <location evidence="1">Nucleus</location>
    </subcellularLocation>
</comment>
<evidence type="ECO:0000313" key="5">
    <source>
        <dbReference type="Proteomes" id="UP000824120"/>
    </source>
</evidence>
<comment type="caution">
    <text evidence="4">The sequence shown here is derived from an EMBL/GenBank/DDBJ whole genome shotgun (WGS) entry which is preliminary data.</text>
</comment>
<dbReference type="PANTHER" id="PTHR12465:SF4">
    <property type="entry name" value="MEDIATOR OF RNA POLYMERASE II TRANSCRIPTION SUBUNIT 20"/>
    <property type="match status" value="1"/>
</dbReference>
<dbReference type="InterPro" id="IPR013921">
    <property type="entry name" value="Mediator_Med20"/>
</dbReference>
<name>A0A9J5VZL9_SOLCO</name>
<accession>A0A9J5VZL9</accession>